<name>A0ABU0ZA90_9ACTN</name>
<evidence type="ECO:0000313" key="1">
    <source>
        <dbReference type="EMBL" id="MDQ7903971.1"/>
    </source>
</evidence>
<proteinExistence type="predicted"/>
<dbReference type="Proteomes" id="UP001230908">
    <property type="component" value="Unassembled WGS sequence"/>
</dbReference>
<reference evidence="1 2" key="1">
    <citation type="submission" date="2023-08" db="EMBL/GenBank/DDBJ databases">
        <title>Phytohabitans sansha sp. nov., isolated from marine sediment.</title>
        <authorList>
            <person name="Zhao Y."/>
            <person name="Yi K."/>
        </authorList>
    </citation>
    <scope>NUCLEOTIDE SEQUENCE [LARGE SCALE GENOMIC DNA]</scope>
    <source>
        <strain evidence="1 2">ZYX-F-186</strain>
    </source>
</reference>
<gene>
    <name evidence="1" type="ORF">RB614_05470</name>
</gene>
<protein>
    <submittedName>
        <fullName evidence="1">Uncharacterized protein</fullName>
    </submittedName>
</protein>
<sequence length="52" mass="5865">MVSTILNSEGRAPPHLYADDQAGEARRLLEPGVNFVRHHEDPDDDYVMDTVD</sequence>
<comment type="caution">
    <text evidence="1">The sequence shown here is derived from an EMBL/GenBank/DDBJ whole genome shotgun (WGS) entry which is preliminary data.</text>
</comment>
<keyword evidence="2" id="KW-1185">Reference proteome</keyword>
<organism evidence="1 2">
    <name type="scientific">Phytohabitans maris</name>
    <dbReference type="NCBI Taxonomy" id="3071409"/>
    <lineage>
        <taxon>Bacteria</taxon>
        <taxon>Bacillati</taxon>
        <taxon>Actinomycetota</taxon>
        <taxon>Actinomycetes</taxon>
        <taxon>Micromonosporales</taxon>
        <taxon>Micromonosporaceae</taxon>
    </lineage>
</organism>
<dbReference type="EMBL" id="JAVHUY010000004">
    <property type="protein sequence ID" value="MDQ7903971.1"/>
    <property type="molecule type" value="Genomic_DNA"/>
</dbReference>
<evidence type="ECO:0000313" key="2">
    <source>
        <dbReference type="Proteomes" id="UP001230908"/>
    </source>
</evidence>
<accession>A0ABU0ZA90</accession>